<evidence type="ECO:0000313" key="2">
    <source>
        <dbReference type="Proteomes" id="UP000037146"/>
    </source>
</evidence>
<dbReference type="EMBL" id="LFZW01000001">
    <property type="protein sequence ID" value="KMY50180.1"/>
    <property type="molecule type" value="Genomic_DNA"/>
</dbReference>
<dbReference type="InterPro" id="IPR024995">
    <property type="entry name" value="DUF3895"/>
</dbReference>
<keyword evidence="2" id="KW-1185">Reference proteome</keyword>
<name>A0A0K9GU56_9BACI</name>
<dbReference type="AlphaFoldDB" id="A0A0K9GU56"/>
<dbReference type="PATRIC" id="fig|1679170.3.peg.2792"/>
<reference evidence="2" key="1">
    <citation type="submission" date="2015-07" db="EMBL/GenBank/DDBJ databases">
        <title>Genome sequencing project for genomic taxonomy and phylogenomics of Bacillus-like bacteria.</title>
        <authorList>
            <person name="Liu B."/>
            <person name="Wang J."/>
            <person name="Zhu Y."/>
            <person name="Liu G."/>
            <person name="Chen Q."/>
            <person name="Chen Z."/>
            <person name="Lan J."/>
            <person name="Che J."/>
            <person name="Ge C."/>
            <person name="Shi H."/>
            <person name="Pan Z."/>
            <person name="Liu X."/>
        </authorList>
    </citation>
    <scope>NUCLEOTIDE SEQUENCE [LARGE SCALE GENOMIC DNA]</scope>
    <source>
        <strain evidence="2">FJAT-27997</strain>
    </source>
</reference>
<dbReference type="OrthoDB" id="2889755at2"/>
<evidence type="ECO:0008006" key="3">
    <source>
        <dbReference type="Google" id="ProtNLM"/>
    </source>
</evidence>
<dbReference type="Pfam" id="PF13034">
    <property type="entry name" value="DUF3895"/>
    <property type="match status" value="1"/>
</dbReference>
<organism evidence="1 2">
    <name type="scientific">Peribacillus loiseleuriae</name>
    <dbReference type="NCBI Taxonomy" id="1679170"/>
    <lineage>
        <taxon>Bacteria</taxon>
        <taxon>Bacillati</taxon>
        <taxon>Bacillota</taxon>
        <taxon>Bacilli</taxon>
        <taxon>Bacillales</taxon>
        <taxon>Bacillaceae</taxon>
        <taxon>Peribacillus</taxon>
    </lineage>
</organism>
<sequence length="100" mass="11446">MGQISFEDLFAEQAKEKRESTPTPLYKEILALIESEISSALEICECLIESGQVSNERYSSNKPKAYPKICSLLDEMVQQGNVIFIADKNKKDRIYRLNKK</sequence>
<comment type="caution">
    <text evidence="1">The sequence shown here is derived from an EMBL/GenBank/DDBJ whole genome shotgun (WGS) entry which is preliminary data.</text>
</comment>
<protein>
    <recommendedName>
        <fullName evidence="3">DUF3895 domain-containing protein</fullName>
    </recommendedName>
</protein>
<dbReference type="RefSeq" id="WP_049681527.1">
    <property type="nucleotide sequence ID" value="NZ_LFZW01000001.1"/>
</dbReference>
<evidence type="ECO:0000313" key="1">
    <source>
        <dbReference type="EMBL" id="KMY50180.1"/>
    </source>
</evidence>
<gene>
    <name evidence="1" type="ORF">AC625_12265</name>
</gene>
<accession>A0A0K9GU56</accession>
<dbReference type="Proteomes" id="UP000037146">
    <property type="component" value="Unassembled WGS sequence"/>
</dbReference>
<proteinExistence type="predicted"/>